<comment type="pathway">
    <text evidence="1">Lipid metabolism.</text>
</comment>
<accession>G8R4N4</accession>
<feature type="transmembrane region" description="Helical" evidence="6">
    <location>
        <begin position="75"/>
        <end position="103"/>
    </location>
</feature>
<keyword evidence="4" id="KW-0443">Lipid metabolism</keyword>
<dbReference type="PANTHER" id="PTHR10434:SF64">
    <property type="entry name" value="1-ACYL-SN-GLYCEROL-3-PHOSPHATE ACYLTRANSFERASE-RELATED"/>
    <property type="match status" value="1"/>
</dbReference>
<organism evidence="8 9">
    <name type="scientific">Owenweeksia hongkongensis (strain DSM 17368 / CIP 108786 / JCM 12287 / NRRL B-23963 / UST20020801)</name>
    <dbReference type="NCBI Taxonomy" id="926562"/>
    <lineage>
        <taxon>Bacteria</taxon>
        <taxon>Pseudomonadati</taxon>
        <taxon>Bacteroidota</taxon>
        <taxon>Flavobacteriia</taxon>
        <taxon>Flavobacteriales</taxon>
        <taxon>Owenweeksiaceae</taxon>
        <taxon>Owenweeksia</taxon>
    </lineage>
</organism>
<dbReference type="STRING" id="926562.Oweho_2184"/>
<evidence type="ECO:0000259" key="7">
    <source>
        <dbReference type="SMART" id="SM00563"/>
    </source>
</evidence>
<dbReference type="eggNOG" id="COG0204">
    <property type="taxonomic scope" value="Bacteria"/>
</dbReference>
<dbReference type="PANTHER" id="PTHR10434">
    <property type="entry name" value="1-ACYL-SN-GLYCEROL-3-PHOSPHATE ACYLTRANSFERASE"/>
    <property type="match status" value="1"/>
</dbReference>
<evidence type="ECO:0000256" key="2">
    <source>
        <dbReference type="ARBA" id="ARBA00022516"/>
    </source>
</evidence>
<keyword evidence="6" id="KW-0812">Transmembrane</keyword>
<dbReference type="AlphaFoldDB" id="G8R4N4"/>
<dbReference type="OrthoDB" id="9803035at2"/>
<dbReference type="EMBL" id="CP003156">
    <property type="protein sequence ID" value="AEV33158.1"/>
    <property type="molecule type" value="Genomic_DNA"/>
</dbReference>
<keyword evidence="2" id="KW-0444">Lipid biosynthesis</keyword>
<evidence type="ECO:0000313" key="8">
    <source>
        <dbReference type="EMBL" id="AEV33158.1"/>
    </source>
</evidence>
<reference evidence="8 9" key="1">
    <citation type="journal article" date="2012" name="Stand. Genomic Sci.">
        <title>Genome sequence of the orange-pigmented seawater bacterium Owenweeksia hongkongensis type strain (UST20020801(T)).</title>
        <authorList>
            <person name="Riedel T."/>
            <person name="Held B."/>
            <person name="Nolan M."/>
            <person name="Lucas S."/>
            <person name="Lapidus A."/>
            <person name="Tice H."/>
            <person name="Del Rio T.G."/>
            <person name="Cheng J.F."/>
            <person name="Han C."/>
            <person name="Tapia R."/>
            <person name="Goodwin L.A."/>
            <person name="Pitluck S."/>
            <person name="Liolios K."/>
            <person name="Mavromatis K."/>
            <person name="Pagani I."/>
            <person name="Ivanova N."/>
            <person name="Mikhailova N."/>
            <person name="Pati A."/>
            <person name="Chen A."/>
            <person name="Palaniappan K."/>
            <person name="Rohde M."/>
            <person name="Tindall B.J."/>
            <person name="Detter J.C."/>
            <person name="Goker M."/>
            <person name="Woyke T."/>
            <person name="Bristow J."/>
            <person name="Eisen J.A."/>
            <person name="Markowitz V."/>
            <person name="Hugenholtz P."/>
            <person name="Klenk H.P."/>
            <person name="Kyrpides N.C."/>
        </authorList>
    </citation>
    <scope>NUCLEOTIDE SEQUENCE</scope>
    <source>
        <strain evidence="9">DSM 17368 / JCM 12287 / NRRL B-23963</strain>
    </source>
</reference>
<dbReference type="Pfam" id="PF01553">
    <property type="entry name" value="Acyltransferase"/>
    <property type="match status" value="1"/>
</dbReference>
<evidence type="ECO:0000256" key="3">
    <source>
        <dbReference type="ARBA" id="ARBA00022679"/>
    </source>
</evidence>
<dbReference type="GO" id="GO:0003841">
    <property type="term" value="F:1-acylglycerol-3-phosphate O-acyltransferase activity"/>
    <property type="evidence" value="ECO:0007669"/>
    <property type="project" value="TreeGrafter"/>
</dbReference>
<keyword evidence="9" id="KW-1185">Reference proteome</keyword>
<name>G8R4N4_OWEHD</name>
<evidence type="ECO:0000256" key="4">
    <source>
        <dbReference type="ARBA" id="ARBA00023098"/>
    </source>
</evidence>
<evidence type="ECO:0000256" key="1">
    <source>
        <dbReference type="ARBA" id="ARBA00005189"/>
    </source>
</evidence>
<protein>
    <submittedName>
        <fullName evidence="8">1-acyl-sn-glycerol-3-phosphate acyltransferase</fullName>
    </submittedName>
</protein>
<dbReference type="RefSeq" id="WP_014202507.1">
    <property type="nucleotide sequence ID" value="NC_016599.1"/>
</dbReference>
<keyword evidence="5 8" id="KW-0012">Acyltransferase</keyword>
<keyword evidence="6" id="KW-1133">Transmembrane helix</keyword>
<dbReference type="SMART" id="SM00563">
    <property type="entry name" value="PlsC"/>
    <property type="match status" value="1"/>
</dbReference>
<feature type="transmembrane region" description="Helical" evidence="6">
    <location>
        <begin position="44"/>
        <end position="63"/>
    </location>
</feature>
<evidence type="ECO:0000256" key="6">
    <source>
        <dbReference type="SAM" id="Phobius"/>
    </source>
</evidence>
<dbReference type="GO" id="GO:0006654">
    <property type="term" value="P:phosphatidic acid biosynthetic process"/>
    <property type="evidence" value="ECO:0007669"/>
    <property type="project" value="TreeGrafter"/>
</dbReference>
<dbReference type="HOGENOM" id="CLU_027938_6_2_10"/>
<proteinExistence type="predicted"/>
<keyword evidence="3 8" id="KW-0808">Transferase</keyword>
<dbReference type="KEGG" id="oho:Oweho_2184"/>
<dbReference type="InterPro" id="IPR002123">
    <property type="entry name" value="Plipid/glycerol_acylTrfase"/>
</dbReference>
<evidence type="ECO:0000313" key="9">
    <source>
        <dbReference type="Proteomes" id="UP000005631"/>
    </source>
</evidence>
<sequence length="251" mass="28407">MNIISAALSSIWKVWYYTTILIAILMLFPLLVITSANPAWYKSFFYLSRVWAWTVLLLSGFIPKTTWLQKPDRDGIYIICANHTSMIDIMMTLALFPNCFLFIGKKELAKLPLFGYFYKKTNLLVDRKSMRSRKTVFDRAAVKIDEGYGLCIFPEGGVPDTDVMLAPFKTGAFRLAVNKQITIIPVSFLDNKKHLPFDFTKGGPGVLRAVVHPFIEPKGAEEHEVEILMEKCREAILSGLGSVSQNLELSK</sequence>
<keyword evidence="6" id="KW-0472">Membrane</keyword>
<feature type="transmembrane region" description="Helical" evidence="6">
    <location>
        <begin position="14"/>
        <end position="32"/>
    </location>
</feature>
<dbReference type="PATRIC" id="fig|926562.3.peg.2202"/>
<dbReference type="Proteomes" id="UP000005631">
    <property type="component" value="Chromosome"/>
</dbReference>
<gene>
    <name evidence="8" type="ordered locus">Oweho_2184</name>
</gene>
<dbReference type="SUPFAM" id="SSF69593">
    <property type="entry name" value="Glycerol-3-phosphate (1)-acyltransferase"/>
    <property type="match status" value="1"/>
</dbReference>
<evidence type="ECO:0000256" key="5">
    <source>
        <dbReference type="ARBA" id="ARBA00023315"/>
    </source>
</evidence>
<feature type="domain" description="Phospholipid/glycerol acyltransferase" evidence="7">
    <location>
        <begin position="77"/>
        <end position="191"/>
    </location>
</feature>
<dbReference type="CDD" id="cd07989">
    <property type="entry name" value="LPLAT_AGPAT-like"/>
    <property type="match status" value="1"/>
</dbReference>